<dbReference type="InterPro" id="IPR012340">
    <property type="entry name" value="NA-bd_OB-fold"/>
</dbReference>
<keyword evidence="1" id="KW-0677">Repeat</keyword>
<name>A0AAP0SA37_LIQFO</name>
<dbReference type="EMBL" id="JBBPBK010000002">
    <property type="protein sequence ID" value="KAK9289849.1"/>
    <property type="molecule type" value="Genomic_DNA"/>
</dbReference>
<sequence length="1166" mass="128863">MRHQQLLRIVNRIVLKKEEPKSPKEEKVKNQPDAGKMSTWQIFSDAGNDFRWEISRRDLITKHEEEEEPHGAPIQRHDSGFRLPSMADLLLQGCSKLLEDDGGGGGESSPMFRTGLGKSVVLKQSSIAKALSVLGEDDTIDKGVNARNNGGAFPSNSLFQTGSGKMVNISSAGLVKAKTLLGLEENYNHNTFQDFECANQLSTTDTNEAFGLRNSSHLEMREGVNNFGIIDAASITTPQLNSKTGLLVSELKKEAIPNLMQSEMCNSAPKPPPIKFHTAGGRSLSVSSDALQRARSLLGDPELGMFINERDVDDQVFSFFKEGRHDNNSLNKKNDPHASFSHQEMTKSKQASKNFISPLRSSSNQMRSSVMSESIISGSNLIKKFDAEDDDSNFRSNSNKSSLQKPLSNRPCSPHSVTENSLANGFGSRINPPGSSSRGPLVDISNCIGTSYTNKKQIISEKRRLGKTSSVSPFKRPRSSRFSAPLNSNILFVPNGLSTLASENSCSKRRVSSQYPFQVPRMYIKEYFGVPPSHQIMLESLSEQVRWMNPENAEKCLLRDGSGPDCIGVEAIGHMLAQSGASKQYASKEWVANHYKWIVWKLACYDICYPDKSSGNFLTVSNVLEELKYRYEREVNHGHRSAIKRILEGDALPSSMVVLCISAIRPNCVAKNETNPMVLNGAENNNAAKVELTDGWYSVDALLDALLSKQLAAGKLFVGQKLRIWGAGLCGWVGPVSPLEAPLTASLSLHINGTYRAHWADRLGLCKGVGAPLAFRCIKSTGGPVPQTLVGVTRVYPVLYKERLNGGGSVVRSERMETKMMHLYNQRHSTVVEGIVSEFQRGIKGSCINNDSDSEEGAKILKILETAAEPEVIMAEMSSEQLTSFATYQAKLEAIRQSDMQRSIEKALEDAGLRTREVTPFMRVRVVGLTSKNYDVKHCRKEGLITIWNPTEKQKFELVEGHAYVIAELIPLNSDSETLYLQARGSTTKWRPLSPLAIEQFEPFFTPRKAVLLSNLGEVPLSSEFDIAALVVHVGEVYTAAHQKKQWVFVTDGSISELQSEKSSKSLLAISFCSPYIDDDSFAPINYNLAGSIVGFCNLIKRAKDQTNHLWVAEATENSNYFFNYDLLHCSHLKNAAASVQRKEISSLTIEKLREKVLSIIGHCKG</sequence>
<organism evidence="9 10">
    <name type="scientific">Liquidambar formosana</name>
    <name type="common">Formosan gum</name>
    <dbReference type="NCBI Taxonomy" id="63359"/>
    <lineage>
        <taxon>Eukaryota</taxon>
        <taxon>Viridiplantae</taxon>
        <taxon>Streptophyta</taxon>
        <taxon>Embryophyta</taxon>
        <taxon>Tracheophyta</taxon>
        <taxon>Spermatophyta</taxon>
        <taxon>Magnoliopsida</taxon>
        <taxon>eudicotyledons</taxon>
        <taxon>Gunneridae</taxon>
        <taxon>Pentapetalae</taxon>
        <taxon>Saxifragales</taxon>
        <taxon>Altingiaceae</taxon>
        <taxon>Liquidambar</taxon>
    </lineage>
</organism>
<dbReference type="InterPro" id="IPR015525">
    <property type="entry name" value="BRCA2"/>
</dbReference>
<dbReference type="InterPro" id="IPR036315">
    <property type="entry name" value="BRCA2_hlx_sf"/>
</dbReference>
<feature type="domain" description="Breast cancer type 2 susceptibility protein helical" evidence="8">
    <location>
        <begin position="575"/>
        <end position="637"/>
    </location>
</feature>
<dbReference type="GO" id="GO:0006355">
    <property type="term" value="P:regulation of DNA-templated transcription"/>
    <property type="evidence" value="ECO:0007669"/>
    <property type="project" value="TreeGrafter"/>
</dbReference>
<proteinExistence type="predicted"/>
<dbReference type="PANTHER" id="PTHR11289:SF0">
    <property type="entry name" value="BREAST CANCER TYPE 2 SUSCEPTIBILITY PROTEIN"/>
    <property type="match status" value="1"/>
</dbReference>
<evidence type="ECO:0000313" key="9">
    <source>
        <dbReference type="EMBL" id="KAK9289849.1"/>
    </source>
</evidence>
<feature type="region of interest" description="Disordered" evidence="6">
    <location>
        <begin position="324"/>
        <end position="371"/>
    </location>
</feature>
<dbReference type="GO" id="GO:0000724">
    <property type="term" value="P:double-strand break repair via homologous recombination"/>
    <property type="evidence" value="ECO:0007669"/>
    <property type="project" value="InterPro"/>
</dbReference>
<dbReference type="FunFam" id="2.40.50.140:FF:000262">
    <property type="entry name" value="Protein BREAST CANCER SUSCEPTIBILITY 2 homolog B"/>
    <property type="match status" value="1"/>
</dbReference>
<feature type="domain" description="BRCA2 OB1" evidence="7">
    <location>
        <begin position="641"/>
        <end position="767"/>
    </location>
</feature>
<dbReference type="SUPFAM" id="SSF81872">
    <property type="entry name" value="BRCA2 helical domain"/>
    <property type="match status" value="1"/>
</dbReference>
<dbReference type="GO" id="GO:0003677">
    <property type="term" value="F:DNA binding"/>
    <property type="evidence" value="ECO:0007669"/>
    <property type="project" value="UniProtKB-KW"/>
</dbReference>
<feature type="region of interest" description="Disordered" evidence="6">
    <location>
        <begin position="389"/>
        <end position="441"/>
    </location>
</feature>
<keyword evidence="10" id="KW-1185">Reference proteome</keyword>
<dbReference type="CDD" id="cd04493">
    <property type="entry name" value="BRCA2DBD_OB1"/>
    <property type="match status" value="1"/>
</dbReference>
<protein>
    <recommendedName>
        <fullName evidence="11">Tower domain-containing protein</fullName>
    </recommendedName>
</protein>
<keyword evidence="3" id="KW-0238">DNA-binding</keyword>
<feature type="compositionally biased region" description="Polar residues" evidence="6">
    <location>
        <begin position="394"/>
        <end position="423"/>
    </location>
</feature>
<dbReference type="PANTHER" id="PTHR11289">
    <property type="entry name" value="BREAST CANCER TYPE 2 SUSCEPTIBILITY PROTEIN BRCA2"/>
    <property type="match status" value="1"/>
</dbReference>
<evidence type="ECO:0000256" key="6">
    <source>
        <dbReference type="SAM" id="MobiDB-lite"/>
    </source>
</evidence>
<dbReference type="Proteomes" id="UP001415857">
    <property type="component" value="Unassembled WGS sequence"/>
</dbReference>
<dbReference type="PROSITE" id="PS50138">
    <property type="entry name" value="BRCA2_REPEAT"/>
    <property type="match status" value="1"/>
</dbReference>
<dbReference type="Pfam" id="PF09169">
    <property type="entry name" value="BRCA-2_helical"/>
    <property type="match status" value="1"/>
</dbReference>
<evidence type="ECO:0000256" key="2">
    <source>
        <dbReference type="ARBA" id="ARBA00022763"/>
    </source>
</evidence>
<dbReference type="Gene3D" id="2.40.50.140">
    <property type="entry name" value="Nucleic acid-binding proteins"/>
    <property type="match status" value="4"/>
</dbReference>
<evidence type="ECO:0000259" key="8">
    <source>
        <dbReference type="Pfam" id="PF09169"/>
    </source>
</evidence>
<evidence type="ECO:0000313" key="10">
    <source>
        <dbReference type="Proteomes" id="UP001415857"/>
    </source>
</evidence>
<evidence type="ECO:0000256" key="4">
    <source>
        <dbReference type="ARBA" id="ARBA00023172"/>
    </source>
</evidence>
<gene>
    <name evidence="9" type="ORF">L1049_008009</name>
</gene>
<dbReference type="InterPro" id="IPR015252">
    <property type="entry name" value="BRCA2_hlx"/>
</dbReference>
<accession>A0AAP0SA37</accession>
<comment type="caution">
    <text evidence="9">The sequence shown here is derived from an EMBL/GenBank/DDBJ whole genome shotgun (WGS) entry which is preliminary data.</text>
</comment>
<feature type="compositionally biased region" description="Low complexity" evidence="6">
    <location>
        <begin position="357"/>
        <end position="371"/>
    </location>
</feature>
<dbReference type="SUPFAM" id="SSF50249">
    <property type="entry name" value="Nucleic acid-binding proteins"/>
    <property type="match status" value="3"/>
</dbReference>
<dbReference type="AlphaFoldDB" id="A0AAP0SA37"/>
<dbReference type="SUPFAM" id="SSF81878">
    <property type="entry name" value="BRCA2 tower domain"/>
    <property type="match status" value="1"/>
</dbReference>
<evidence type="ECO:0000256" key="5">
    <source>
        <dbReference type="ARBA" id="ARBA00023204"/>
    </source>
</evidence>
<evidence type="ECO:0000256" key="1">
    <source>
        <dbReference type="ARBA" id="ARBA00022737"/>
    </source>
</evidence>
<keyword evidence="5" id="KW-0234">DNA repair</keyword>
<keyword evidence="2" id="KW-0227">DNA damage</keyword>
<feature type="compositionally biased region" description="Basic and acidic residues" evidence="6">
    <location>
        <begin position="324"/>
        <end position="336"/>
    </location>
</feature>
<feature type="region of interest" description="Disordered" evidence="6">
    <location>
        <begin position="460"/>
        <end position="480"/>
    </location>
</feature>
<reference evidence="9 10" key="1">
    <citation type="journal article" date="2024" name="Plant J.">
        <title>Genome sequences and population genomics reveal climatic adaptation and genomic divergence between two closely related sweetgum species.</title>
        <authorList>
            <person name="Xu W.Q."/>
            <person name="Ren C.Q."/>
            <person name="Zhang X.Y."/>
            <person name="Comes H.P."/>
            <person name="Liu X.H."/>
            <person name="Li Y.G."/>
            <person name="Kettle C.J."/>
            <person name="Jalonen R."/>
            <person name="Gaisberger H."/>
            <person name="Ma Y.Z."/>
            <person name="Qiu Y.X."/>
        </authorList>
    </citation>
    <scope>NUCLEOTIDE SEQUENCE [LARGE SCALE GENOMIC DNA]</scope>
    <source>
        <strain evidence="9">Hangzhou</strain>
    </source>
</reference>
<evidence type="ECO:0000259" key="7">
    <source>
        <dbReference type="Pfam" id="PF09103"/>
    </source>
</evidence>
<keyword evidence="4" id="KW-0233">DNA recombination</keyword>
<evidence type="ECO:0000256" key="3">
    <source>
        <dbReference type="ARBA" id="ARBA00023125"/>
    </source>
</evidence>
<dbReference type="Pfam" id="PF09103">
    <property type="entry name" value="BRCA-2_OB1"/>
    <property type="match status" value="1"/>
</dbReference>
<feature type="compositionally biased region" description="Polar residues" evidence="6">
    <location>
        <begin position="340"/>
        <end position="355"/>
    </location>
</feature>
<dbReference type="InterPro" id="IPR002093">
    <property type="entry name" value="BRCA2_repeat"/>
</dbReference>
<dbReference type="Pfam" id="PF00634">
    <property type="entry name" value="BRCA2"/>
    <property type="match status" value="2"/>
</dbReference>
<dbReference type="InterPro" id="IPR015187">
    <property type="entry name" value="BRCA2_OB_1"/>
</dbReference>
<evidence type="ECO:0008006" key="11">
    <source>
        <dbReference type="Google" id="ProtNLM"/>
    </source>
</evidence>